<keyword evidence="7" id="KW-1185">Reference proteome</keyword>
<sequence length="514" mass="59011">MRLKQFVFTSTATLAFITFALVARQAQIRNALDRTGLGLLEKFRGTAPLWDTQLEENSIVVEHTAASDQIVPHRIGMVSMLIGDTNPTYERALRTHLRHGEIQGYETFVMRSNVLDMMYNKPMFILNILMDEMKKPFHERMEWLFWFDCDSVLMNPKLSLSHFLPPAEFSDANALVTNDANGLNNGVFFIRVSAWAIEVMSANVAYRTFNPDEQLTFQDQSALDNIFHMEKFRDQVVYCPQRWFNAYQSGFLNESIEANQIRRGDLVVHFAGVGNKLERINCWCDIAEKHLPDWEVEIVHTSLLEEIDEFWSQKKSNDAIETQELRNARLSGTELVDEIERNMTLYRESLTNEEQVRIQDTVQKVREQVKKQNKELIWGAIQDLKEAGRRLEDLEKQTRKQTIKEAHATIITAERMGINAEQLREMLLEANNWDSIQAVTKDLKAKVEMEAVKAQVKADIQQDISQALNQTANQINESTSTLSTESSSQTTSETTSSTMPFVEMVVVTARALKT</sequence>
<feature type="coiled-coil region" evidence="4">
    <location>
        <begin position="336"/>
        <end position="404"/>
    </location>
</feature>
<dbReference type="Proteomes" id="UP000019373">
    <property type="component" value="Unassembled WGS sequence"/>
</dbReference>
<dbReference type="OrthoDB" id="1470350at2759"/>
<dbReference type="AlphaFoldDB" id="U1GDC2"/>
<evidence type="ECO:0008006" key="8">
    <source>
        <dbReference type="Google" id="ProtNLM"/>
    </source>
</evidence>
<gene>
    <name evidence="6" type="ORF">EPUS_03683</name>
</gene>
<dbReference type="InterPro" id="IPR029044">
    <property type="entry name" value="Nucleotide-diphossugar_trans"/>
</dbReference>
<comment type="similarity">
    <text evidence="1">Belongs to the glycosyltransferase 34 family.</text>
</comment>
<evidence type="ECO:0000313" key="6">
    <source>
        <dbReference type="EMBL" id="ERF69691.1"/>
    </source>
</evidence>
<accession>U1GDC2</accession>
<evidence type="ECO:0000256" key="5">
    <source>
        <dbReference type="SAM" id="MobiDB-lite"/>
    </source>
</evidence>
<dbReference type="InterPro" id="IPR008630">
    <property type="entry name" value="Glyco_trans_34"/>
</dbReference>
<dbReference type="GO" id="GO:0006487">
    <property type="term" value="P:protein N-linked glycosylation"/>
    <property type="evidence" value="ECO:0007669"/>
    <property type="project" value="TreeGrafter"/>
</dbReference>
<dbReference type="Gene3D" id="3.90.550.10">
    <property type="entry name" value="Spore Coat Polysaccharide Biosynthesis Protein SpsA, Chain A"/>
    <property type="match status" value="1"/>
</dbReference>
<evidence type="ECO:0000256" key="4">
    <source>
        <dbReference type="SAM" id="Coils"/>
    </source>
</evidence>
<dbReference type="RefSeq" id="XP_007804721.1">
    <property type="nucleotide sequence ID" value="XM_007806530.1"/>
</dbReference>
<dbReference type="GO" id="GO:0016757">
    <property type="term" value="F:glycosyltransferase activity"/>
    <property type="evidence" value="ECO:0007669"/>
    <property type="project" value="UniProtKB-KW"/>
</dbReference>
<keyword evidence="2" id="KW-0328">Glycosyltransferase</keyword>
<organism evidence="6 7">
    <name type="scientific">Endocarpon pusillum (strain Z07020 / HMAS-L-300199)</name>
    <name type="common">Lichen-forming fungus</name>
    <dbReference type="NCBI Taxonomy" id="1263415"/>
    <lineage>
        <taxon>Eukaryota</taxon>
        <taxon>Fungi</taxon>
        <taxon>Dikarya</taxon>
        <taxon>Ascomycota</taxon>
        <taxon>Pezizomycotina</taxon>
        <taxon>Eurotiomycetes</taxon>
        <taxon>Chaetothyriomycetidae</taxon>
        <taxon>Verrucariales</taxon>
        <taxon>Verrucariaceae</taxon>
        <taxon>Endocarpon</taxon>
    </lineage>
</organism>
<dbReference type="PANTHER" id="PTHR31306:SF8">
    <property type="entry name" value="GLYCOSYLTRANSFERASE FAMILY 34 PROTEIN"/>
    <property type="match status" value="1"/>
</dbReference>
<dbReference type="EMBL" id="KE721401">
    <property type="protein sequence ID" value="ERF69691.1"/>
    <property type="molecule type" value="Genomic_DNA"/>
</dbReference>
<dbReference type="Pfam" id="PF05637">
    <property type="entry name" value="Glyco_transf_34"/>
    <property type="match status" value="2"/>
</dbReference>
<reference evidence="7" key="1">
    <citation type="journal article" date="2014" name="BMC Genomics">
        <title>Genome characteristics reveal the impact of lichenization on lichen-forming fungus Endocarpon pusillum Hedwig (Verrucariales, Ascomycota).</title>
        <authorList>
            <person name="Wang Y.-Y."/>
            <person name="Liu B."/>
            <person name="Zhang X.-Y."/>
            <person name="Zhou Q.-M."/>
            <person name="Zhang T."/>
            <person name="Li H."/>
            <person name="Yu Y.-F."/>
            <person name="Zhang X.-L."/>
            <person name="Hao X.-Y."/>
            <person name="Wang M."/>
            <person name="Wang L."/>
            <person name="Wei J.-C."/>
        </authorList>
    </citation>
    <scope>NUCLEOTIDE SEQUENCE [LARGE SCALE GENOMIC DNA]</scope>
    <source>
        <strain evidence="7">Z07020 / HMAS-L-300199</strain>
    </source>
</reference>
<dbReference type="GeneID" id="19238722"/>
<proteinExistence type="inferred from homology"/>
<dbReference type="eggNOG" id="ENOG502SJI7">
    <property type="taxonomic scope" value="Eukaryota"/>
</dbReference>
<evidence type="ECO:0000256" key="2">
    <source>
        <dbReference type="ARBA" id="ARBA00022676"/>
    </source>
</evidence>
<protein>
    <recommendedName>
        <fullName evidence="8">Galactosyl transferase GMA12/MNN10 family protein</fullName>
    </recommendedName>
</protein>
<dbReference type="GO" id="GO:0000139">
    <property type="term" value="C:Golgi membrane"/>
    <property type="evidence" value="ECO:0007669"/>
    <property type="project" value="TreeGrafter"/>
</dbReference>
<dbReference type="PANTHER" id="PTHR31306">
    <property type="entry name" value="ALPHA-1,6-MANNOSYLTRANSFERASE MNN11-RELATED"/>
    <property type="match status" value="1"/>
</dbReference>
<evidence type="ECO:0000256" key="1">
    <source>
        <dbReference type="ARBA" id="ARBA00005664"/>
    </source>
</evidence>
<dbReference type="HOGENOM" id="CLU_529992_0_0_1"/>
<evidence type="ECO:0000313" key="7">
    <source>
        <dbReference type="Proteomes" id="UP000019373"/>
    </source>
</evidence>
<evidence type="ECO:0000256" key="3">
    <source>
        <dbReference type="ARBA" id="ARBA00022679"/>
    </source>
</evidence>
<feature type="region of interest" description="Disordered" evidence="5">
    <location>
        <begin position="477"/>
        <end position="497"/>
    </location>
</feature>
<keyword evidence="4" id="KW-0175">Coiled coil</keyword>
<name>U1GDC2_ENDPU</name>
<dbReference type="SUPFAM" id="SSF53448">
    <property type="entry name" value="Nucleotide-diphospho-sugar transferases"/>
    <property type="match status" value="1"/>
</dbReference>
<keyword evidence="3" id="KW-0808">Transferase</keyword>